<organism evidence="2 3">
    <name type="scientific">Stylosanthes scabra</name>
    <dbReference type="NCBI Taxonomy" id="79078"/>
    <lineage>
        <taxon>Eukaryota</taxon>
        <taxon>Viridiplantae</taxon>
        <taxon>Streptophyta</taxon>
        <taxon>Embryophyta</taxon>
        <taxon>Tracheophyta</taxon>
        <taxon>Spermatophyta</taxon>
        <taxon>Magnoliopsida</taxon>
        <taxon>eudicotyledons</taxon>
        <taxon>Gunneridae</taxon>
        <taxon>Pentapetalae</taxon>
        <taxon>rosids</taxon>
        <taxon>fabids</taxon>
        <taxon>Fabales</taxon>
        <taxon>Fabaceae</taxon>
        <taxon>Papilionoideae</taxon>
        <taxon>50 kb inversion clade</taxon>
        <taxon>dalbergioids sensu lato</taxon>
        <taxon>Dalbergieae</taxon>
        <taxon>Pterocarpus clade</taxon>
        <taxon>Stylosanthes</taxon>
    </lineage>
</organism>
<sequence>MGLTLVQTRRATKAPSWEPEGGEGLSSEENGKGIEEELIGDRRRMEWRVGNKGLDFGYGMCGEEEKDLTSHYRHSRGCPRGSKNKPGSPTSSKSQVTLMSSTTLPPTRSGANVGSASLERRRRLARRRRREQSRRKKKKEKRRRRRRG</sequence>
<evidence type="ECO:0000313" key="2">
    <source>
        <dbReference type="EMBL" id="MED6125717.1"/>
    </source>
</evidence>
<gene>
    <name evidence="2" type="ORF">PIB30_071298</name>
</gene>
<reference evidence="2 3" key="1">
    <citation type="journal article" date="2023" name="Plants (Basel)">
        <title>Bridging the Gap: Combining Genomics and Transcriptomics Approaches to Understand Stylosanthes scabra, an Orphan Legume from the Brazilian Caatinga.</title>
        <authorList>
            <person name="Ferreira-Neto J.R.C."/>
            <person name="da Silva M.D."/>
            <person name="Binneck E."/>
            <person name="de Melo N.F."/>
            <person name="da Silva R.H."/>
            <person name="de Melo A.L.T.M."/>
            <person name="Pandolfi V."/>
            <person name="Bustamante F.O."/>
            <person name="Brasileiro-Vidal A.C."/>
            <person name="Benko-Iseppon A.M."/>
        </authorList>
    </citation>
    <scope>NUCLEOTIDE SEQUENCE [LARGE SCALE GENOMIC DNA]</scope>
    <source>
        <tissue evidence="2">Leaves</tissue>
    </source>
</reference>
<feature type="region of interest" description="Disordered" evidence="1">
    <location>
        <begin position="1"/>
        <end position="44"/>
    </location>
</feature>
<accession>A0ABU6RNV5</accession>
<feature type="compositionally biased region" description="Basic and acidic residues" evidence="1">
    <location>
        <begin position="29"/>
        <end position="44"/>
    </location>
</feature>
<dbReference type="EMBL" id="JASCZI010031029">
    <property type="protein sequence ID" value="MED6125717.1"/>
    <property type="molecule type" value="Genomic_DNA"/>
</dbReference>
<feature type="compositionally biased region" description="Basic residues" evidence="1">
    <location>
        <begin position="120"/>
        <end position="148"/>
    </location>
</feature>
<evidence type="ECO:0000256" key="1">
    <source>
        <dbReference type="SAM" id="MobiDB-lite"/>
    </source>
</evidence>
<proteinExistence type="predicted"/>
<keyword evidence="3" id="KW-1185">Reference proteome</keyword>
<protein>
    <submittedName>
        <fullName evidence="2">Uncharacterized protein</fullName>
    </submittedName>
</protein>
<feature type="compositionally biased region" description="Polar residues" evidence="1">
    <location>
        <begin position="85"/>
        <end position="115"/>
    </location>
</feature>
<name>A0ABU6RNV5_9FABA</name>
<evidence type="ECO:0000313" key="3">
    <source>
        <dbReference type="Proteomes" id="UP001341840"/>
    </source>
</evidence>
<feature type="region of interest" description="Disordered" evidence="1">
    <location>
        <begin position="67"/>
        <end position="148"/>
    </location>
</feature>
<dbReference type="Proteomes" id="UP001341840">
    <property type="component" value="Unassembled WGS sequence"/>
</dbReference>
<comment type="caution">
    <text evidence="2">The sequence shown here is derived from an EMBL/GenBank/DDBJ whole genome shotgun (WGS) entry which is preliminary data.</text>
</comment>